<proteinExistence type="predicted"/>
<evidence type="ECO:0000256" key="1">
    <source>
        <dbReference type="SAM" id="MobiDB-lite"/>
    </source>
</evidence>
<feature type="compositionally biased region" description="Polar residues" evidence="1">
    <location>
        <begin position="443"/>
        <end position="453"/>
    </location>
</feature>
<keyword evidence="3" id="KW-1185">Reference proteome</keyword>
<feature type="compositionally biased region" description="Low complexity" evidence="1">
    <location>
        <begin position="324"/>
        <end position="343"/>
    </location>
</feature>
<feature type="compositionally biased region" description="Polar residues" evidence="1">
    <location>
        <begin position="1201"/>
        <end position="1215"/>
    </location>
</feature>
<feature type="compositionally biased region" description="Polar residues" evidence="1">
    <location>
        <begin position="477"/>
        <end position="506"/>
    </location>
</feature>
<feature type="region of interest" description="Disordered" evidence="1">
    <location>
        <begin position="1126"/>
        <end position="1189"/>
    </location>
</feature>
<feature type="region of interest" description="Disordered" evidence="1">
    <location>
        <begin position="1440"/>
        <end position="1464"/>
    </location>
</feature>
<feature type="compositionally biased region" description="Polar residues" evidence="1">
    <location>
        <begin position="1273"/>
        <end position="1282"/>
    </location>
</feature>
<evidence type="ECO:0000313" key="2">
    <source>
        <dbReference type="EMBL" id="KEY64843.1"/>
    </source>
</evidence>
<gene>
    <name evidence="2" type="ORF">S7711_08851</name>
</gene>
<feature type="region of interest" description="Disordered" evidence="1">
    <location>
        <begin position="1201"/>
        <end position="1303"/>
    </location>
</feature>
<accession>A0A084AHR4</accession>
<sequence>MQQMAAPGQIMPQQLRKQQSNALGAVVYQSLLQQPPSNQQHDLGITLHDRMGKTMSLISNIALAQGMEPARAADFGLSFERDVLMKAASKEVYEQVMNNKMMEFVKKRQANEPNLQNSLNAGAQAQAQVQAQAQQRAMMNMQQLGRGMGQGPQGFPQFQQPMPGAQMPQQQQLQQNPQQNPQHHLLQQQQQQQQQMGMPMGNHMGMPMVTQAGRGAGPNSQAMNMGGGQGRPPQPNATDISRLTLADKQKVQETANRMMASTPESQKNQLRQQLQQRMTPQQQADFQANHKDPVLWYFQNQAFNILSKGQNARNANGQAGQPSQNNPQAAMMQQQHSQQSLQRQNMMNAVQGDGSGNDFSQFNHNMESIKDQQMSGLIAQQQGQPVVPASNSNGRHATPQPLNQGMSQQGPSQAPRQPQQLPAQQTSQQQQQQAAQNLRLQQMKLSQGLQQSPAQAQMNQLQGQQGAMGPGVPPSQSPAMDTLNTPGSRPANNMNPMMGQQSTKQGGVQFGDQRFNQGIQRPNSQAFQQMLSNMSQEHREALAGLPPDKLTDVMKKWQATRQEHAVMNGGQMNMGQMQNRPQNQSPMGQMNPMAGLGPQGMQQPGMMGNGNPQQQIQQIQQMLRMPPNPQTQAIMDSMDLPPQVTSHLSHLGPLPPDVKKWKDLKQWLSRNNSLDQPTRNQLGALQTRQFQMFMTRRATMIQQQQNANMMGNSMQSPAGQMPNQQQNPMQRRMGNMGNMANNMSNPMANPMANPMGNNMGGNMGNNNNMGNNMGGNMGNNNLGNIPNMPPSIGQVTAHEMMQTRASRPNLMQLPDEQVRAMIVQMKKATWVQQQQQQMRAQQVQQTQPMVQGQQQNGQNQVSMSPGFVPPQQQPGQMHQAVQSHQAMQANTPKQQATTPRMPATNNRNQPPNPSPAQAPKSLKRATPDDESEAPKPAAATQQPTTQPMQQMQKPFPSLTPQQIASMTPEQRAKFEHFRMAQANSKSNLQNSAQANAQANAQAKSAKAMNRLKTIGQEEQKQVASESMPDIIMSPQEQADTANKLQRIAIDMGKVSRGLRSWYQLTEDDARARQFFRARWRILKQFVDGENMAVLKDTFSIRCAELDQARGMLESIAKDLHSVMTSRMKSAGAMQQQSQQPGAPQGSGAQFIGNQQGQAQQAQSSPQVLTQVQQSQARPQSQSQPGQSAPLNAANLEKNAQALSKSNSQKGKTAQGQVPAAPTASQPPFSFGGSSPHGNPNYMGKPKDINLQLPPRKKTKMGGQQGGPSAQGATPSPQISKMPSSDLRRSSEPLVPPKPTFLCKEPECASVSTGFPTEQALHQHVDEEHVKPKEDPINFVKENLALALGLEPDGTVRKQQKSGDTIQEASAMKRSESSMSKSQEKKTDATKAGDKTQNGFALATAPVDAWAGCTIDPQALTNNLGYDPITVPGLASTTQTWRALTPKDTPDSVKDSGSSEPNSDISENMALDIDLAWQHIGPDLLYDFSNASIEGDDFGGLDSTFDAESLLDPPRPLPDWNEVKVDFSKPFQMDTSYYFMDTDTS</sequence>
<dbReference type="HOGENOM" id="CLU_003853_0_0_1"/>
<dbReference type="CDD" id="cd12191">
    <property type="entry name" value="gal11_coact"/>
    <property type="match status" value="1"/>
</dbReference>
<reference evidence="2 3" key="1">
    <citation type="journal article" date="2014" name="BMC Genomics">
        <title>Comparative genome sequencing reveals chemotype-specific gene clusters in the toxigenic black mold Stachybotrys.</title>
        <authorList>
            <person name="Semeiks J."/>
            <person name="Borek D."/>
            <person name="Otwinowski Z."/>
            <person name="Grishin N.V."/>
        </authorList>
    </citation>
    <scope>NUCLEOTIDE SEQUENCE [LARGE SCALE GENOMIC DNA]</scope>
    <source>
        <strain evidence="3">CBS 109288 / IBT 7711</strain>
    </source>
</reference>
<feature type="compositionally biased region" description="Low complexity" evidence="1">
    <location>
        <begin position="1226"/>
        <end position="1235"/>
    </location>
</feature>
<dbReference type="Proteomes" id="UP000028045">
    <property type="component" value="Unassembled WGS sequence"/>
</dbReference>
<feature type="compositionally biased region" description="Low complexity" evidence="1">
    <location>
        <begin position="934"/>
        <end position="954"/>
    </location>
</feature>
<dbReference type="OrthoDB" id="3918840at2759"/>
<feature type="compositionally biased region" description="Polar residues" evidence="1">
    <location>
        <begin position="1454"/>
        <end position="1464"/>
    </location>
</feature>
<dbReference type="InterPro" id="IPR033789">
    <property type="entry name" value="Gal11_coact"/>
</dbReference>
<feature type="compositionally biased region" description="Polar residues" evidence="1">
    <location>
        <begin position="879"/>
        <end position="898"/>
    </location>
</feature>
<feature type="compositionally biased region" description="Low complexity" evidence="1">
    <location>
        <begin position="845"/>
        <end position="866"/>
    </location>
</feature>
<feature type="compositionally biased region" description="Low complexity" evidence="1">
    <location>
        <begin position="1170"/>
        <end position="1189"/>
    </location>
</feature>
<evidence type="ECO:0000313" key="3">
    <source>
        <dbReference type="Proteomes" id="UP000028045"/>
    </source>
</evidence>
<feature type="compositionally biased region" description="Low complexity" evidence="1">
    <location>
        <begin position="454"/>
        <end position="467"/>
    </location>
</feature>
<feature type="compositionally biased region" description="Polar residues" evidence="1">
    <location>
        <begin position="312"/>
        <end position="323"/>
    </location>
</feature>
<feature type="region of interest" description="Disordered" evidence="1">
    <location>
        <begin position="1350"/>
        <end position="1396"/>
    </location>
</feature>
<feature type="region of interest" description="Disordered" evidence="1">
    <location>
        <begin position="373"/>
        <end position="506"/>
    </location>
</feature>
<dbReference type="EMBL" id="KL648723">
    <property type="protein sequence ID" value="KEY64843.1"/>
    <property type="molecule type" value="Genomic_DNA"/>
</dbReference>
<feature type="compositionally biased region" description="Low complexity" evidence="1">
    <location>
        <begin position="411"/>
        <end position="442"/>
    </location>
</feature>
<organism evidence="2 3">
    <name type="scientific">Stachybotrys chartarum (strain CBS 109288 / IBT 7711)</name>
    <name type="common">Toxic black mold</name>
    <name type="synonym">Stilbospora chartarum</name>
    <dbReference type="NCBI Taxonomy" id="1280523"/>
    <lineage>
        <taxon>Eukaryota</taxon>
        <taxon>Fungi</taxon>
        <taxon>Dikarya</taxon>
        <taxon>Ascomycota</taxon>
        <taxon>Pezizomycotina</taxon>
        <taxon>Sordariomycetes</taxon>
        <taxon>Hypocreomycetidae</taxon>
        <taxon>Hypocreales</taxon>
        <taxon>Stachybotryaceae</taxon>
        <taxon>Stachybotrys</taxon>
    </lineage>
</organism>
<feature type="compositionally biased region" description="Low complexity" evidence="1">
    <location>
        <begin position="1129"/>
        <end position="1162"/>
    </location>
</feature>
<feature type="compositionally biased region" description="Basic and acidic residues" evidence="1">
    <location>
        <begin position="1370"/>
        <end position="1393"/>
    </location>
</feature>
<feature type="region of interest" description="Disordered" evidence="1">
    <location>
        <begin position="984"/>
        <end position="1003"/>
    </location>
</feature>
<name>A0A084AHR4_STACB</name>
<feature type="region of interest" description="Disordered" evidence="1">
    <location>
        <begin position="845"/>
        <end position="957"/>
    </location>
</feature>
<evidence type="ECO:0008006" key="4">
    <source>
        <dbReference type="Google" id="ProtNLM"/>
    </source>
</evidence>
<feature type="compositionally biased region" description="Polar residues" evidence="1">
    <location>
        <begin position="373"/>
        <end position="410"/>
    </location>
</feature>
<feature type="compositionally biased region" description="Low complexity" evidence="1">
    <location>
        <begin position="153"/>
        <end position="208"/>
    </location>
</feature>
<feature type="region of interest" description="Disordered" evidence="1">
    <location>
        <begin position="312"/>
        <end position="343"/>
    </location>
</feature>
<feature type="region of interest" description="Disordered" evidence="1">
    <location>
        <begin position="146"/>
        <end position="239"/>
    </location>
</feature>
<protein>
    <recommendedName>
        <fullName evidence="4">Mediator complex subunit 15 KIX domain-containing protein</fullName>
    </recommendedName>
</protein>